<dbReference type="Proteomes" id="UP000791080">
    <property type="component" value="Unassembled WGS sequence"/>
</dbReference>
<keyword evidence="4" id="KW-1015">Disulfide bond</keyword>
<dbReference type="InterPro" id="IPR055372">
    <property type="entry name" value="CBM96"/>
</dbReference>
<evidence type="ECO:0000256" key="5">
    <source>
        <dbReference type="SAM" id="SignalP"/>
    </source>
</evidence>
<evidence type="ECO:0000259" key="6">
    <source>
        <dbReference type="SMART" id="SM00560"/>
    </source>
</evidence>
<feature type="signal peptide" evidence="5">
    <location>
        <begin position="1"/>
        <end position="22"/>
    </location>
</feature>
<dbReference type="Pfam" id="PF13385">
    <property type="entry name" value="Laminin_G_3"/>
    <property type="match status" value="2"/>
</dbReference>
<dbReference type="PANTHER" id="PTHR46943">
    <property type="entry name" value="PENTRAXIN-RELATED PROTEIN PTX3"/>
    <property type="match status" value="1"/>
</dbReference>
<dbReference type="SMART" id="SM00560">
    <property type="entry name" value="LamGL"/>
    <property type="match status" value="2"/>
</dbReference>
<evidence type="ECO:0000256" key="4">
    <source>
        <dbReference type="ARBA" id="ARBA00023157"/>
    </source>
</evidence>
<protein>
    <submittedName>
        <fullName evidence="7">Concanavalin A-like lectin/glucanases superfamily protein</fullName>
    </submittedName>
</protein>
<feature type="domain" description="LamG-like jellyroll fold" evidence="6">
    <location>
        <begin position="744"/>
        <end position="884"/>
    </location>
</feature>
<evidence type="ECO:0000256" key="3">
    <source>
        <dbReference type="ARBA" id="ARBA00022729"/>
    </source>
</evidence>
<comment type="subcellular location">
    <subcellularLocation>
        <location evidence="1">Secreted</location>
    </subcellularLocation>
</comment>
<accession>A0ABT1JG67</accession>
<sequence length="1104" mass="119269">MGEQRRGRAVTALALCAATALGATVATGHAAAETNNGEAAAPHVERAAVAEAARTGERAEIEAYRTETAQVFAAPDGTLTLEQYTRPVRVLGDQGWQPVDTTLHRDQDGRVRTLRTPTDIAFGNGHGEPMATLAYDDHRLALDWPDELPEPELSDDTATYRDVLPGVDLELRADIEGFSQVLVVTTPEAARNPALDRLSYTLDVGDAEVRTDPESGVTTVVDDGEEIFAAGTPFMWDSAPLEDTAGTLDAGDGDAPVRSGREVAMPVEAGPGELAVLPRRDILDDPETVYPVYLDPGFAGSTLAWTHVNRANPAQSYWNYDRDEGAKVGYESRTGTTYRSYFRMRTEPVRGKQILSATLRIWSRHSWSCAPRATELWQTGDISAATTWNNRPARIRHLHTSTDTKGWGPNCPAGDVEFDATAAVRQSAAENRSTVTLGLQASNESDTYAWKRFRPNPVLVVDYNSYPNQPSQPSMQGGVVACAVGANRPWIPTTTPRLRARVSDPDGGLLTAHFEWGPVGQAATGTRSVSRIPSGSFAEITVPSGALRDGEAYFWRVRAHDGRVYSPFSQYCGMAIDTTAPHQSPAVSSTVYPPDQWSGGIGRTGEFTFDANGVDDVVRYLYSTEHDNPTTPVEADGIGGPATILVTPTSEGPLTLWVRSQDQAGNLSPITRYTYLVSGGSPPVSRWKFNEFDGATTPDSSGNGHTASVVGGVRWDGGHDYTAPHFDGSTGHLTTDTAGIRTDDSFAVSAWVHLADKGRFRTAVSQDATQASGYYLQYSRDDDRWAFALPRADGSSSGTARALSREPAETDGYWTHLSGVYDAAEQRITLYVNGVEQNTASVSSPWNAEGPVRIGAAQWNGQVSDFWSGAIDEVQVFDRALTGDEVARIFNESHLKGRWGLDEGTGDTAQDSSVWNRPGTVRGGATWRDDAYLGRPVLDLDGHTGHVDGLPVVATSQSFSITAWVRTEELGASAQTAVSMGSWYVSGSLLQYRPSSGKWAFMLPWTRELGGMDMAESARAARAGEWTHLVGVYDSADGEIRLYVDGQLAGHDDRVSSWNAEGGIQIGRATYTEADTDYWHGSLSDVRVYSGVLTEPQIGDLAHP</sequence>
<reference evidence="7 8" key="1">
    <citation type="submission" date="2013-07" db="EMBL/GenBank/DDBJ databases">
        <authorList>
            <consortium name="DOE Joint Genome Institute"/>
            <person name="Reeve W."/>
            <person name="Huntemann M."/>
            <person name="Han J."/>
            <person name="Chen A."/>
            <person name="Kyrpides N."/>
            <person name="Mavromatis K."/>
            <person name="Markowitz V."/>
            <person name="Palaniappan K."/>
            <person name="Ivanova N."/>
            <person name="Schaumberg A."/>
            <person name="Pati A."/>
            <person name="Liolios K."/>
            <person name="Nordberg H.P."/>
            <person name="Cantor M.N."/>
            <person name="Hua S.X."/>
            <person name="Woyke T."/>
        </authorList>
    </citation>
    <scope>NUCLEOTIDE SEQUENCE [LARGE SCALE GENOMIC DNA]</scope>
    <source>
        <strain evidence="7 8">DSM 43889</strain>
    </source>
</reference>
<evidence type="ECO:0000313" key="7">
    <source>
        <dbReference type="EMBL" id="MCP2331279.1"/>
    </source>
</evidence>
<proteinExistence type="predicted"/>
<dbReference type="Gene3D" id="2.60.120.200">
    <property type="match status" value="2"/>
</dbReference>
<name>A0ABT1JG67_ACTCY</name>
<dbReference type="EMBL" id="AUBJ02000001">
    <property type="protein sequence ID" value="MCP2331279.1"/>
    <property type="molecule type" value="Genomic_DNA"/>
</dbReference>
<evidence type="ECO:0000313" key="8">
    <source>
        <dbReference type="Proteomes" id="UP000791080"/>
    </source>
</evidence>
<reference evidence="7 8" key="2">
    <citation type="submission" date="2022-06" db="EMBL/GenBank/DDBJ databases">
        <title>Genomic Encyclopedia of Type Strains, Phase I: the one thousand microbial genomes (KMG-I) project.</title>
        <authorList>
            <person name="Kyrpides N."/>
        </authorList>
    </citation>
    <scope>NUCLEOTIDE SEQUENCE [LARGE SCALE GENOMIC DNA]</scope>
    <source>
        <strain evidence="7 8">DSM 43889</strain>
    </source>
</reference>
<keyword evidence="2" id="KW-0964">Secreted</keyword>
<dbReference type="InterPro" id="IPR042837">
    <property type="entry name" value="PTX3"/>
</dbReference>
<feature type="domain" description="LamG-like jellyroll fold" evidence="6">
    <location>
        <begin position="957"/>
        <end position="1096"/>
    </location>
</feature>
<keyword evidence="8" id="KW-1185">Reference proteome</keyword>
<dbReference type="InterPro" id="IPR013320">
    <property type="entry name" value="ConA-like_dom_sf"/>
</dbReference>
<dbReference type="SUPFAM" id="SSF49899">
    <property type="entry name" value="Concanavalin A-like lectins/glucanases"/>
    <property type="match status" value="2"/>
</dbReference>
<organism evidence="7 8">
    <name type="scientific">Actinoalloteichus caeruleus DSM 43889</name>
    <dbReference type="NCBI Taxonomy" id="1120930"/>
    <lineage>
        <taxon>Bacteria</taxon>
        <taxon>Bacillati</taxon>
        <taxon>Actinomycetota</taxon>
        <taxon>Actinomycetes</taxon>
        <taxon>Pseudonocardiales</taxon>
        <taxon>Pseudonocardiaceae</taxon>
        <taxon>Actinoalloteichus</taxon>
        <taxon>Actinoalloteichus cyanogriseus</taxon>
    </lineage>
</organism>
<comment type="caution">
    <text evidence="7">The sequence shown here is derived from an EMBL/GenBank/DDBJ whole genome shotgun (WGS) entry which is preliminary data.</text>
</comment>
<dbReference type="Pfam" id="PF24517">
    <property type="entry name" value="CBM96"/>
    <property type="match status" value="1"/>
</dbReference>
<dbReference type="PANTHER" id="PTHR46943:SF1">
    <property type="entry name" value="PENTRAXIN-RELATED PROTEIN PTX3"/>
    <property type="match status" value="1"/>
</dbReference>
<evidence type="ECO:0000256" key="1">
    <source>
        <dbReference type="ARBA" id="ARBA00004613"/>
    </source>
</evidence>
<evidence type="ECO:0000256" key="2">
    <source>
        <dbReference type="ARBA" id="ARBA00022525"/>
    </source>
</evidence>
<gene>
    <name evidence="7" type="ORF">G443_001549</name>
</gene>
<feature type="chain" id="PRO_5046310226" evidence="5">
    <location>
        <begin position="23"/>
        <end position="1104"/>
    </location>
</feature>
<dbReference type="InterPro" id="IPR006558">
    <property type="entry name" value="LamG-like"/>
</dbReference>
<dbReference type="NCBIfam" id="NF033679">
    <property type="entry name" value="DNRLRE_dom"/>
    <property type="match status" value="1"/>
</dbReference>
<keyword evidence="3 5" id="KW-0732">Signal</keyword>
<dbReference type="RefSeq" id="WP_026419154.1">
    <property type="nucleotide sequence ID" value="NZ_AUBJ02000001.1"/>
</dbReference>